<dbReference type="PRINTS" id="PR00059">
    <property type="entry name" value="RIBOSOMALL6"/>
</dbReference>
<feature type="domain" description="Large ribosomal subunit protein uL6 alpha-beta" evidence="8">
    <location>
        <begin position="91"/>
        <end position="172"/>
    </location>
</feature>
<dbReference type="Pfam" id="PF00347">
    <property type="entry name" value="Ribosomal_L6"/>
    <property type="match status" value="2"/>
</dbReference>
<dbReference type="GO" id="GO:0002181">
    <property type="term" value="P:cytoplasmic translation"/>
    <property type="evidence" value="ECO:0007669"/>
    <property type="project" value="TreeGrafter"/>
</dbReference>
<dbReference type="NCBIfam" id="TIGR03654">
    <property type="entry name" value="L6_bact"/>
    <property type="match status" value="1"/>
</dbReference>
<evidence type="ECO:0000313" key="10">
    <source>
        <dbReference type="Proteomes" id="UP000249467"/>
    </source>
</evidence>
<dbReference type="PROSITE" id="PS00525">
    <property type="entry name" value="RIBOSOMAL_L6_1"/>
    <property type="match status" value="1"/>
</dbReference>
<dbReference type="SUPFAM" id="SSF56053">
    <property type="entry name" value="Ribosomal protein L6"/>
    <property type="match status" value="2"/>
</dbReference>
<dbReference type="InterPro" id="IPR020040">
    <property type="entry name" value="Ribosomal_uL6_a/b-dom"/>
</dbReference>
<accession>A0A2W4WFF3</accession>
<evidence type="ECO:0000259" key="8">
    <source>
        <dbReference type="Pfam" id="PF00347"/>
    </source>
</evidence>
<keyword evidence="3 5" id="KW-0689">Ribosomal protein</keyword>
<reference evidence="9 10" key="1">
    <citation type="submission" date="2018-04" db="EMBL/GenBank/DDBJ databases">
        <authorList>
            <person name="Go L.Y."/>
            <person name="Mitchell J.A."/>
        </authorList>
    </citation>
    <scope>NUCLEOTIDE SEQUENCE [LARGE SCALE GENOMIC DNA]</scope>
    <source>
        <strain evidence="9">ULC066bin1</strain>
    </source>
</reference>
<sequence length="187" mass="20238">MSRIGKRPIPLPPKVAVSIVGQEVTVKGPKGELKRVLPPTVEILQEESNLVVNRANESRPARQQHGLFRTLVANMVEGVSTGFQRKLEIQGVGYRANLNGSNIVLTVGYSHTVDIIPPDGISLGVEDASGKKVPQGTFIVVEGIDKEIVGNLAAKIRAVRPPEVYKGKGIRYLGEFVRRKAGKTGKK</sequence>
<keyword evidence="2 5" id="KW-0694">RNA-binding</keyword>
<evidence type="ECO:0000313" key="9">
    <source>
        <dbReference type="EMBL" id="PZO43833.1"/>
    </source>
</evidence>
<keyword evidence="4 5" id="KW-0687">Ribonucleoprotein</keyword>
<evidence type="ECO:0000256" key="4">
    <source>
        <dbReference type="ARBA" id="ARBA00023274"/>
    </source>
</evidence>
<evidence type="ECO:0000256" key="1">
    <source>
        <dbReference type="ARBA" id="ARBA00022730"/>
    </source>
</evidence>
<name>A0A2W4WFF3_9CYAN</name>
<evidence type="ECO:0000256" key="3">
    <source>
        <dbReference type="ARBA" id="ARBA00022980"/>
    </source>
</evidence>
<dbReference type="HAMAP" id="MF_01365_B">
    <property type="entry name" value="Ribosomal_uL6_B"/>
    <property type="match status" value="1"/>
</dbReference>
<feature type="domain" description="Large ribosomal subunit protein uL6 alpha-beta" evidence="8">
    <location>
        <begin position="12"/>
        <end position="82"/>
    </location>
</feature>
<dbReference type="InterPro" id="IPR002358">
    <property type="entry name" value="Ribosomal_uL6_CS"/>
</dbReference>
<dbReference type="GO" id="GO:0019843">
    <property type="term" value="F:rRNA binding"/>
    <property type="evidence" value="ECO:0007669"/>
    <property type="project" value="UniProtKB-UniRule"/>
</dbReference>
<dbReference type="Gene3D" id="3.90.930.12">
    <property type="entry name" value="Ribosomal protein L6, alpha-beta domain"/>
    <property type="match status" value="2"/>
</dbReference>
<dbReference type="PANTHER" id="PTHR11655:SF14">
    <property type="entry name" value="LARGE RIBOSOMAL SUBUNIT PROTEIN UL6M"/>
    <property type="match status" value="1"/>
</dbReference>
<dbReference type="PANTHER" id="PTHR11655">
    <property type="entry name" value="60S/50S RIBOSOMAL PROTEIN L6/L9"/>
    <property type="match status" value="1"/>
</dbReference>
<keyword evidence="1 5" id="KW-0699">rRNA-binding</keyword>
<comment type="function">
    <text evidence="5 7">This protein binds to the 23S rRNA, and is important in its secondary structure. It is located near the subunit interface in the base of the L7/L12 stalk, and near the tRNA binding site of the peptidyltransferase center.</text>
</comment>
<reference evidence="9 10" key="2">
    <citation type="submission" date="2018-06" db="EMBL/GenBank/DDBJ databases">
        <title>Metagenomic assembly of (sub)arctic Cyanobacteria and their associated microbiome from non-axenic cultures.</title>
        <authorList>
            <person name="Baurain D."/>
        </authorList>
    </citation>
    <scope>NUCLEOTIDE SEQUENCE [LARGE SCALE GENOMIC DNA]</scope>
    <source>
        <strain evidence="9">ULC066bin1</strain>
    </source>
</reference>
<proteinExistence type="inferred from homology"/>
<dbReference type="InterPro" id="IPR019906">
    <property type="entry name" value="Ribosomal_uL6_bac-type"/>
</dbReference>
<dbReference type="FunFam" id="3.90.930.12:FF:000002">
    <property type="entry name" value="50S ribosomal protein L6"/>
    <property type="match status" value="1"/>
</dbReference>
<evidence type="ECO:0000256" key="6">
    <source>
        <dbReference type="RuleBase" id="RU003869"/>
    </source>
</evidence>
<evidence type="ECO:0000256" key="2">
    <source>
        <dbReference type="ARBA" id="ARBA00022884"/>
    </source>
</evidence>
<dbReference type="EMBL" id="QBML01000004">
    <property type="protein sequence ID" value="PZO43833.1"/>
    <property type="molecule type" value="Genomic_DNA"/>
</dbReference>
<evidence type="ECO:0000256" key="5">
    <source>
        <dbReference type="HAMAP-Rule" id="MF_01365"/>
    </source>
</evidence>
<dbReference type="GO" id="GO:0022625">
    <property type="term" value="C:cytosolic large ribosomal subunit"/>
    <property type="evidence" value="ECO:0007669"/>
    <property type="project" value="UniProtKB-UniRule"/>
</dbReference>
<comment type="similarity">
    <text evidence="5 6">Belongs to the universal ribosomal protein uL6 family.</text>
</comment>
<organism evidence="9 10">
    <name type="scientific">Pseudanabaena frigida</name>
    <dbReference type="NCBI Taxonomy" id="945775"/>
    <lineage>
        <taxon>Bacteria</taxon>
        <taxon>Bacillati</taxon>
        <taxon>Cyanobacteriota</taxon>
        <taxon>Cyanophyceae</taxon>
        <taxon>Pseudanabaenales</taxon>
        <taxon>Pseudanabaenaceae</taxon>
        <taxon>Pseudanabaena</taxon>
    </lineage>
</organism>
<dbReference type="GO" id="GO:0003735">
    <property type="term" value="F:structural constituent of ribosome"/>
    <property type="evidence" value="ECO:0007669"/>
    <property type="project" value="UniProtKB-UniRule"/>
</dbReference>
<gene>
    <name evidence="5" type="primary">rplF</name>
    <name evidence="5" type="synonym">rpl6</name>
    <name evidence="9" type="ORF">DCF19_04180</name>
</gene>
<dbReference type="InterPro" id="IPR000702">
    <property type="entry name" value="Ribosomal_uL6-like"/>
</dbReference>
<comment type="subunit">
    <text evidence="5">Part of the 50S ribosomal subunit.</text>
</comment>
<dbReference type="AlphaFoldDB" id="A0A2W4WFF3"/>
<comment type="caution">
    <text evidence="9">The sequence shown here is derived from an EMBL/GenBank/DDBJ whole genome shotgun (WGS) entry which is preliminary data.</text>
</comment>
<evidence type="ECO:0000256" key="7">
    <source>
        <dbReference type="RuleBase" id="RU003870"/>
    </source>
</evidence>
<dbReference type="PIRSF" id="PIRSF002162">
    <property type="entry name" value="Ribosomal_L6"/>
    <property type="match status" value="1"/>
</dbReference>
<protein>
    <recommendedName>
        <fullName evidence="5">Large ribosomal subunit protein uL6</fullName>
    </recommendedName>
</protein>
<dbReference type="Proteomes" id="UP000249467">
    <property type="component" value="Unassembled WGS sequence"/>
</dbReference>
<dbReference type="InterPro" id="IPR036789">
    <property type="entry name" value="Ribosomal_uL6-like_a/b-dom_sf"/>
</dbReference>